<accession>A0A9N9I5U0</accession>
<protein>
    <submittedName>
        <fullName evidence="2">4892_t:CDS:1</fullName>
    </submittedName>
</protein>
<feature type="region of interest" description="Disordered" evidence="1">
    <location>
        <begin position="31"/>
        <end position="61"/>
    </location>
</feature>
<evidence type="ECO:0000313" key="2">
    <source>
        <dbReference type="EMBL" id="CAG8721773.1"/>
    </source>
</evidence>
<keyword evidence="3" id="KW-1185">Reference proteome</keyword>
<feature type="compositionally biased region" description="Basic and acidic residues" evidence="1">
    <location>
        <begin position="50"/>
        <end position="61"/>
    </location>
</feature>
<comment type="caution">
    <text evidence="2">The sequence shown here is derived from an EMBL/GenBank/DDBJ whole genome shotgun (WGS) entry which is preliminary data.</text>
</comment>
<proteinExistence type="predicted"/>
<dbReference type="Proteomes" id="UP000789759">
    <property type="component" value="Unassembled WGS sequence"/>
</dbReference>
<feature type="compositionally biased region" description="Polar residues" evidence="1">
    <location>
        <begin position="32"/>
        <end position="49"/>
    </location>
</feature>
<gene>
    <name evidence="2" type="ORF">CPELLU_LOCUS12943</name>
</gene>
<reference evidence="2" key="1">
    <citation type="submission" date="2021-06" db="EMBL/GenBank/DDBJ databases">
        <authorList>
            <person name="Kallberg Y."/>
            <person name="Tangrot J."/>
            <person name="Rosling A."/>
        </authorList>
    </citation>
    <scope>NUCLEOTIDE SEQUENCE</scope>
    <source>
        <strain evidence="2">FL966</strain>
    </source>
</reference>
<sequence length="61" mass="6934">MPLTFTKWPSLGRFLSDKSSPSYLIGFAVNSPKENCSDSSDNDNMQETNKNNEDYEENRPS</sequence>
<name>A0A9N9I5U0_9GLOM</name>
<organism evidence="2 3">
    <name type="scientific">Cetraspora pellucida</name>
    <dbReference type="NCBI Taxonomy" id="1433469"/>
    <lineage>
        <taxon>Eukaryota</taxon>
        <taxon>Fungi</taxon>
        <taxon>Fungi incertae sedis</taxon>
        <taxon>Mucoromycota</taxon>
        <taxon>Glomeromycotina</taxon>
        <taxon>Glomeromycetes</taxon>
        <taxon>Diversisporales</taxon>
        <taxon>Gigasporaceae</taxon>
        <taxon>Cetraspora</taxon>
    </lineage>
</organism>
<evidence type="ECO:0000256" key="1">
    <source>
        <dbReference type="SAM" id="MobiDB-lite"/>
    </source>
</evidence>
<dbReference type="EMBL" id="CAJVQA010013082">
    <property type="protein sequence ID" value="CAG8721773.1"/>
    <property type="molecule type" value="Genomic_DNA"/>
</dbReference>
<evidence type="ECO:0000313" key="3">
    <source>
        <dbReference type="Proteomes" id="UP000789759"/>
    </source>
</evidence>
<dbReference type="AlphaFoldDB" id="A0A9N9I5U0"/>